<gene>
    <name evidence="1" type="ORF">EZV62_018427</name>
</gene>
<dbReference type="AlphaFoldDB" id="A0A5C7HJS8"/>
<reference evidence="2" key="1">
    <citation type="journal article" date="2019" name="Gigascience">
        <title>De novo genome assembly of the endangered Acer yangbiense, a plant species with extremely small populations endemic to Yunnan Province, China.</title>
        <authorList>
            <person name="Yang J."/>
            <person name="Wariss H.M."/>
            <person name="Tao L."/>
            <person name="Zhang R."/>
            <person name="Yun Q."/>
            <person name="Hollingsworth P."/>
            <person name="Dao Z."/>
            <person name="Luo G."/>
            <person name="Guo H."/>
            <person name="Ma Y."/>
            <person name="Sun W."/>
        </authorList>
    </citation>
    <scope>NUCLEOTIDE SEQUENCE [LARGE SCALE GENOMIC DNA]</scope>
    <source>
        <strain evidence="2">cv. Malutang</strain>
    </source>
</reference>
<protein>
    <recommendedName>
        <fullName evidence="3">Endonuclease/exonuclease/phosphatase domain-containing protein</fullName>
    </recommendedName>
</protein>
<dbReference type="OrthoDB" id="851173at2759"/>
<dbReference type="Proteomes" id="UP000323000">
    <property type="component" value="Chromosome 8"/>
</dbReference>
<dbReference type="SUPFAM" id="SSF56219">
    <property type="entry name" value="DNase I-like"/>
    <property type="match status" value="1"/>
</dbReference>
<sequence length="124" mass="14299">MKTLVWNVRGFGNTRAFQVLLRLKQKHNPDLLFLVETKTDHVHMENVRVKLGFVSTLVVDSIERNGGLCLFWSSQVDINLFSFSQYHIDIQVSSHRDLLWRFTRFLWSSGGGSTASWIDIVTST</sequence>
<dbReference type="PANTHER" id="PTHR35218">
    <property type="entry name" value="RNASE H DOMAIN-CONTAINING PROTEIN"/>
    <property type="match status" value="1"/>
</dbReference>
<comment type="caution">
    <text evidence="1">The sequence shown here is derived from an EMBL/GenBank/DDBJ whole genome shotgun (WGS) entry which is preliminary data.</text>
</comment>
<organism evidence="1 2">
    <name type="scientific">Acer yangbiense</name>
    <dbReference type="NCBI Taxonomy" id="1000413"/>
    <lineage>
        <taxon>Eukaryota</taxon>
        <taxon>Viridiplantae</taxon>
        <taxon>Streptophyta</taxon>
        <taxon>Embryophyta</taxon>
        <taxon>Tracheophyta</taxon>
        <taxon>Spermatophyta</taxon>
        <taxon>Magnoliopsida</taxon>
        <taxon>eudicotyledons</taxon>
        <taxon>Gunneridae</taxon>
        <taxon>Pentapetalae</taxon>
        <taxon>rosids</taxon>
        <taxon>malvids</taxon>
        <taxon>Sapindales</taxon>
        <taxon>Sapindaceae</taxon>
        <taxon>Hippocastanoideae</taxon>
        <taxon>Acereae</taxon>
        <taxon>Acer</taxon>
    </lineage>
</organism>
<name>A0A5C7HJS8_9ROSI</name>
<dbReference type="PANTHER" id="PTHR35218:SF9">
    <property type="entry name" value="ENDONUCLEASE_EXONUCLEASE_PHOSPHATASE DOMAIN-CONTAINING PROTEIN"/>
    <property type="match status" value="1"/>
</dbReference>
<accession>A0A5C7HJS8</accession>
<evidence type="ECO:0000313" key="2">
    <source>
        <dbReference type="Proteomes" id="UP000323000"/>
    </source>
</evidence>
<evidence type="ECO:0000313" key="1">
    <source>
        <dbReference type="EMBL" id="TXG57114.1"/>
    </source>
</evidence>
<proteinExistence type="predicted"/>
<evidence type="ECO:0008006" key="3">
    <source>
        <dbReference type="Google" id="ProtNLM"/>
    </source>
</evidence>
<dbReference type="EMBL" id="VAHF01000008">
    <property type="protein sequence ID" value="TXG57114.1"/>
    <property type="molecule type" value="Genomic_DNA"/>
</dbReference>
<dbReference type="Gene3D" id="3.60.10.10">
    <property type="entry name" value="Endonuclease/exonuclease/phosphatase"/>
    <property type="match status" value="1"/>
</dbReference>
<dbReference type="InterPro" id="IPR036691">
    <property type="entry name" value="Endo/exonu/phosph_ase_sf"/>
</dbReference>
<keyword evidence="2" id="KW-1185">Reference proteome</keyword>